<comment type="caution">
    <text evidence="8">The sequence shown here is derived from an EMBL/GenBank/DDBJ whole genome shotgun (WGS) entry which is preliminary data.</text>
</comment>
<dbReference type="SMART" id="SM00387">
    <property type="entry name" value="HATPase_c"/>
    <property type="match status" value="1"/>
</dbReference>
<dbReference type="EMBL" id="MWQY01000001">
    <property type="protein sequence ID" value="ORC38403.1"/>
    <property type="molecule type" value="Genomic_DNA"/>
</dbReference>
<dbReference type="SMART" id="SM00388">
    <property type="entry name" value="HisKA"/>
    <property type="match status" value="1"/>
</dbReference>
<evidence type="ECO:0000259" key="7">
    <source>
        <dbReference type="PROSITE" id="PS50110"/>
    </source>
</evidence>
<evidence type="ECO:0000256" key="5">
    <source>
        <dbReference type="SAM" id="Coils"/>
    </source>
</evidence>
<keyword evidence="9" id="KW-1185">Reference proteome</keyword>
<dbReference type="InterPro" id="IPR004358">
    <property type="entry name" value="Sig_transdc_His_kin-like_C"/>
</dbReference>
<name>A0A1Y1S3D2_9SPIO</name>
<gene>
    <name evidence="8" type="ORF">B4O97_01200</name>
</gene>
<evidence type="ECO:0000313" key="9">
    <source>
        <dbReference type="Proteomes" id="UP000192343"/>
    </source>
</evidence>
<dbReference type="SUPFAM" id="SSF47226">
    <property type="entry name" value="Histidine-containing phosphotransfer domain, HPT domain"/>
    <property type="match status" value="1"/>
</dbReference>
<dbReference type="CDD" id="cd17546">
    <property type="entry name" value="REC_hyHK_CKI1_RcsC-like"/>
    <property type="match status" value="1"/>
</dbReference>
<proteinExistence type="predicted"/>
<evidence type="ECO:0000313" key="8">
    <source>
        <dbReference type="EMBL" id="ORC38403.1"/>
    </source>
</evidence>
<dbReference type="Proteomes" id="UP000192343">
    <property type="component" value="Unassembled WGS sequence"/>
</dbReference>
<dbReference type="Pfam" id="PF00512">
    <property type="entry name" value="HisKA"/>
    <property type="match status" value="1"/>
</dbReference>
<keyword evidence="5" id="KW-0175">Coiled coil</keyword>
<dbReference type="Pfam" id="PF00072">
    <property type="entry name" value="Response_reg"/>
    <property type="match status" value="1"/>
</dbReference>
<feature type="modified residue" description="4-aspartylphosphate" evidence="4">
    <location>
        <position position="608"/>
    </location>
</feature>
<dbReference type="Pfam" id="PF02518">
    <property type="entry name" value="HATPase_c"/>
    <property type="match status" value="1"/>
</dbReference>
<sequence length="784" mass="86905">MTDLCIIYTPPNVFLVNSGLRTILRKMQAKSRNRNLTVSLQKGYKLSLFPVCACDSLEKPDFYTMKKMQTPEAADHSISEESPDAFCPVTGLPVTFMKDWVYETGDGHYRGEIRMVGRNIGIYKSIGRPREEDADGTTRLVRQFLDVFLDPREDFYALFDYSELIPPPIRNRNEVLSNLRELLPRLRLVVFYGMRGPMRGIVRLAVAISGLSEKIFICRDYESALKVVRVDMERRGIRNPWVPGSPGRLDELLELMGEIVWNRNYGVHIPRIDDGDPLAELFGAVNAMRGDLQELSRENSKKQQRLEHANKIKDDFIDTMSHEVRTPLNGILGALQMLENCEERERKRYLGILKDSARDLLSMVNDLLDVSRLERGRIPINPESVDLADLAERSAEAVMPRCSLKGLALDVEIDPALPRSVAADPLRLRQVFDNLLANAVGYTAEGGIVFSLNLVSPGDSSVRVRFMVRDTGIGIPADQHERIFQRFERVEESRSGTGSGSGLGLAISREIVRLMGGDIFLESEPGIGSIFGFDLDFPLLDTAPAEASGDSGKKSFPLKVLVTDDNETNRIILSAMLKELGCTVTLASSGEEALTLLESEVFDALFLDCRMPGLDGLETTRRIRSRNHGGGDIPVIAATACASETRRGEILEAGMDAILEKPLRMGELKSILESFFEAQDFGAATSSEESFDISEIIQRRGGEILQEDIPALNRACGEGRSAEAADLAHKLAGFCSDAGACEAADLAREIETAGEGGNPVSLVVLADRFSREFFRWFHENTEGD</sequence>
<feature type="domain" description="Response regulatory" evidence="7">
    <location>
        <begin position="559"/>
        <end position="676"/>
    </location>
</feature>
<evidence type="ECO:0000256" key="4">
    <source>
        <dbReference type="PROSITE-ProRule" id="PRU00169"/>
    </source>
</evidence>
<protein>
    <recommendedName>
        <fullName evidence="2">histidine kinase</fullName>
        <ecNumber evidence="2">2.7.13.3</ecNumber>
    </recommendedName>
</protein>
<dbReference type="Gene3D" id="3.30.565.10">
    <property type="entry name" value="Histidine kinase-like ATPase, C-terminal domain"/>
    <property type="match status" value="1"/>
</dbReference>
<dbReference type="Gene3D" id="3.40.50.2300">
    <property type="match status" value="1"/>
</dbReference>
<dbReference type="InterPro" id="IPR036097">
    <property type="entry name" value="HisK_dim/P_sf"/>
</dbReference>
<feature type="coiled-coil region" evidence="5">
    <location>
        <begin position="278"/>
        <end position="312"/>
    </location>
</feature>
<dbReference type="InterPro" id="IPR005467">
    <property type="entry name" value="His_kinase_dom"/>
</dbReference>
<evidence type="ECO:0000256" key="3">
    <source>
        <dbReference type="ARBA" id="ARBA00022553"/>
    </source>
</evidence>
<dbReference type="PRINTS" id="PR00344">
    <property type="entry name" value="BCTRLSENSOR"/>
</dbReference>
<evidence type="ECO:0000259" key="6">
    <source>
        <dbReference type="PROSITE" id="PS50109"/>
    </source>
</evidence>
<comment type="catalytic activity">
    <reaction evidence="1">
        <text>ATP + protein L-histidine = ADP + protein N-phospho-L-histidine.</text>
        <dbReference type="EC" id="2.7.13.3"/>
    </reaction>
</comment>
<dbReference type="InterPro" id="IPR036641">
    <property type="entry name" value="HPT_dom_sf"/>
</dbReference>
<dbReference type="PROSITE" id="PS50109">
    <property type="entry name" value="HIS_KIN"/>
    <property type="match status" value="1"/>
</dbReference>
<dbReference type="GO" id="GO:0000155">
    <property type="term" value="F:phosphorelay sensor kinase activity"/>
    <property type="evidence" value="ECO:0007669"/>
    <property type="project" value="InterPro"/>
</dbReference>
<dbReference type="SUPFAM" id="SSF55874">
    <property type="entry name" value="ATPase domain of HSP90 chaperone/DNA topoisomerase II/histidine kinase"/>
    <property type="match status" value="1"/>
</dbReference>
<dbReference type="Gene3D" id="1.10.287.130">
    <property type="match status" value="1"/>
</dbReference>
<dbReference type="SUPFAM" id="SSF47384">
    <property type="entry name" value="Homodimeric domain of signal transducing histidine kinase"/>
    <property type="match status" value="1"/>
</dbReference>
<reference evidence="8 9" key="1">
    <citation type="submission" date="2017-03" db="EMBL/GenBank/DDBJ databases">
        <title>Draft Genome sequence of Marispirochaeta sp. strain JC444.</title>
        <authorList>
            <person name="Shivani Y."/>
            <person name="Subhash Y."/>
            <person name="Sasikala C."/>
            <person name="Ramana C."/>
        </authorList>
    </citation>
    <scope>NUCLEOTIDE SEQUENCE [LARGE SCALE GENOMIC DNA]</scope>
    <source>
        <strain evidence="8 9">JC444</strain>
    </source>
</reference>
<evidence type="ECO:0000256" key="1">
    <source>
        <dbReference type="ARBA" id="ARBA00000085"/>
    </source>
</evidence>
<dbReference type="PANTHER" id="PTHR45339">
    <property type="entry name" value="HYBRID SIGNAL TRANSDUCTION HISTIDINE KINASE J"/>
    <property type="match status" value="1"/>
</dbReference>
<evidence type="ECO:0000256" key="2">
    <source>
        <dbReference type="ARBA" id="ARBA00012438"/>
    </source>
</evidence>
<dbReference type="PANTHER" id="PTHR45339:SF5">
    <property type="entry name" value="HISTIDINE KINASE"/>
    <property type="match status" value="1"/>
</dbReference>
<dbReference type="SMART" id="SM00448">
    <property type="entry name" value="REC"/>
    <property type="match status" value="1"/>
</dbReference>
<dbReference type="InterPro" id="IPR001789">
    <property type="entry name" value="Sig_transdc_resp-reg_receiver"/>
</dbReference>
<dbReference type="PROSITE" id="PS50110">
    <property type="entry name" value="RESPONSE_REGULATORY"/>
    <property type="match status" value="1"/>
</dbReference>
<dbReference type="GO" id="GO:0005886">
    <property type="term" value="C:plasma membrane"/>
    <property type="evidence" value="ECO:0007669"/>
    <property type="project" value="UniProtKB-SubCell"/>
</dbReference>
<dbReference type="STRING" id="1963862.B4O97_01200"/>
<dbReference type="Gene3D" id="1.20.120.160">
    <property type="entry name" value="HPT domain"/>
    <property type="match status" value="1"/>
</dbReference>
<dbReference type="CDD" id="cd00082">
    <property type="entry name" value="HisKA"/>
    <property type="match status" value="1"/>
</dbReference>
<dbReference type="InterPro" id="IPR003594">
    <property type="entry name" value="HATPase_dom"/>
</dbReference>
<dbReference type="GO" id="GO:0005524">
    <property type="term" value="F:ATP binding"/>
    <property type="evidence" value="ECO:0007669"/>
    <property type="project" value="UniProtKB-KW"/>
</dbReference>
<feature type="domain" description="Histidine kinase" evidence="6">
    <location>
        <begin position="319"/>
        <end position="539"/>
    </location>
</feature>
<dbReference type="EC" id="2.7.13.3" evidence="2"/>
<keyword evidence="3 4" id="KW-0597">Phosphoprotein</keyword>
<accession>A0A1Y1S3D2</accession>
<dbReference type="SUPFAM" id="SSF52172">
    <property type="entry name" value="CheY-like"/>
    <property type="match status" value="1"/>
</dbReference>
<dbReference type="AlphaFoldDB" id="A0A1Y1S3D2"/>
<dbReference type="InterPro" id="IPR003661">
    <property type="entry name" value="HisK_dim/P_dom"/>
</dbReference>
<dbReference type="InterPro" id="IPR036890">
    <property type="entry name" value="HATPase_C_sf"/>
</dbReference>
<dbReference type="FunFam" id="3.30.565.10:FF:000010">
    <property type="entry name" value="Sensor histidine kinase RcsC"/>
    <property type="match status" value="1"/>
</dbReference>
<dbReference type="InterPro" id="IPR011006">
    <property type="entry name" value="CheY-like_superfamily"/>
</dbReference>
<organism evidence="8 9">
    <name type="scientific">Marispirochaeta aestuarii</name>
    <dbReference type="NCBI Taxonomy" id="1963862"/>
    <lineage>
        <taxon>Bacteria</taxon>
        <taxon>Pseudomonadati</taxon>
        <taxon>Spirochaetota</taxon>
        <taxon>Spirochaetia</taxon>
        <taxon>Spirochaetales</taxon>
        <taxon>Spirochaetaceae</taxon>
        <taxon>Marispirochaeta</taxon>
    </lineage>
</organism>